<comment type="caution">
    <text evidence="5">The sequence shown here is derived from an EMBL/GenBank/DDBJ whole genome shotgun (WGS) entry which is preliminary data.</text>
</comment>
<keyword evidence="2" id="KW-0436">Ligase</keyword>
<dbReference type="GO" id="GO:0031956">
    <property type="term" value="F:medium-chain fatty acid-CoA ligase activity"/>
    <property type="evidence" value="ECO:0007669"/>
    <property type="project" value="TreeGrafter"/>
</dbReference>
<dbReference type="RefSeq" id="WP_347168487.1">
    <property type="nucleotide sequence ID" value="NZ_JBDNCH010000004.1"/>
</dbReference>
<dbReference type="Gene3D" id="3.90.226.10">
    <property type="entry name" value="2-enoyl-CoA Hydratase, Chain A, domain 1"/>
    <property type="match status" value="1"/>
</dbReference>
<dbReference type="Proteomes" id="UP001428774">
    <property type="component" value="Unassembled WGS sequence"/>
</dbReference>
<dbReference type="GO" id="GO:0006631">
    <property type="term" value="P:fatty acid metabolic process"/>
    <property type="evidence" value="ECO:0007669"/>
    <property type="project" value="TreeGrafter"/>
</dbReference>
<dbReference type="SUPFAM" id="SSF56801">
    <property type="entry name" value="Acetyl-CoA synthetase-like"/>
    <property type="match status" value="1"/>
</dbReference>
<dbReference type="Pfam" id="PF13193">
    <property type="entry name" value="AMP-binding_C"/>
    <property type="match status" value="1"/>
</dbReference>
<dbReference type="Pfam" id="PF00378">
    <property type="entry name" value="ECH_1"/>
    <property type="match status" value="1"/>
</dbReference>
<keyword evidence="6" id="KW-1185">Reference proteome</keyword>
<dbReference type="Gene3D" id="3.30.300.30">
    <property type="match status" value="1"/>
</dbReference>
<dbReference type="SUPFAM" id="SSF52096">
    <property type="entry name" value="ClpP/crotonase"/>
    <property type="match status" value="1"/>
</dbReference>
<dbReference type="InterPro" id="IPR025110">
    <property type="entry name" value="AMP-bd_C"/>
</dbReference>
<evidence type="ECO:0000256" key="2">
    <source>
        <dbReference type="ARBA" id="ARBA00022598"/>
    </source>
</evidence>
<dbReference type="PROSITE" id="PS00455">
    <property type="entry name" value="AMP_BINDING"/>
    <property type="match status" value="1"/>
</dbReference>
<sequence>MPSSFPRVAREMVLLGEPIGAERAHSLGMVNKVVARDALQAETTRVAARIASMPGFGLTLTRQAFNNTEDLQGKRAAMDMAFGLHHLAHAHNSLTKGDNIAGLSEPRHGAAEPERQGMKALDAQTREGMILAGERQISQTEMTRRAARAATAMKSIGIGEGDSVAVIMRNDVAFLEVMLGAALIGAYVAPVNWHATAEEAAHILKDSGARLIVIHADLVSRFAPGFSADVAVRQVSTPPEIAEAYGFAPVAANPDQDWDRWCADAAPYDGPAAAPRSNIVYTSGTTGNPKGVVREPARGAMAARVREVVALAYGIAPGRVIRTVITGPMYHSVPNVYALHAVRTPGALVTLQPRFDAEALLQLIERHAITHLHLVPTMMVRLLRLPKAVREAYDISSLRHVVHGAAPCPPEVRQAMIDWFGPVIGEYYGASETGPGVVLTPEEAPDHPGSVGRPTPWTRLEIIDRDGTPCDTGYVGEIYLKIDNYPAFEYRNRPGEADRMRRGDMVSAGDIGFLDAEGYLHLRDRKTDMIISGGVNVYPNDIEAALVDIPGVRDAAVFGLPDAEFGEVIAACVETDLDETTLRAGLEHRVARFKIPRVFHLFDQLPREDSGKIRKKNLRADLIAARAG</sequence>
<evidence type="ECO:0000313" key="6">
    <source>
        <dbReference type="Proteomes" id="UP001428774"/>
    </source>
</evidence>
<dbReference type="PANTHER" id="PTHR43201">
    <property type="entry name" value="ACYL-COA SYNTHETASE"/>
    <property type="match status" value="1"/>
</dbReference>
<gene>
    <name evidence="5" type="ORF">ABFB10_22785</name>
</gene>
<organism evidence="5 6">
    <name type="scientific">Ponticoccus litoralis</name>
    <dbReference type="NCBI Taxonomy" id="422297"/>
    <lineage>
        <taxon>Bacteria</taxon>
        <taxon>Pseudomonadati</taxon>
        <taxon>Pseudomonadota</taxon>
        <taxon>Alphaproteobacteria</taxon>
        <taxon>Rhodobacterales</taxon>
        <taxon>Roseobacteraceae</taxon>
        <taxon>Ponticoccus</taxon>
    </lineage>
</organism>
<dbReference type="InterPro" id="IPR029045">
    <property type="entry name" value="ClpP/crotonase-like_dom_sf"/>
</dbReference>
<evidence type="ECO:0000256" key="1">
    <source>
        <dbReference type="ARBA" id="ARBA00006432"/>
    </source>
</evidence>
<comment type="similarity">
    <text evidence="1">Belongs to the ATP-dependent AMP-binding enzyme family.</text>
</comment>
<dbReference type="PANTHER" id="PTHR43201:SF5">
    <property type="entry name" value="MEDIUM-CHAIN ACYL-COA LIGASE ACSF2, MITOCHONDRIAL"/>
    <property type="match status" value="1"/>
</dbReference>
<evidence type="ECO:0000313" key="5">
    <source>
        <dbReference type="EMBL" id="MEN9063403.1"/>
    </source>
</evidence>
<protein>
    <submittedName>
        <fullName evidence="5">AMP-binding protein</fullName>
    </submittedName>
</protein>
<feature type="domain" description="AMP-binding enzyme C-terminal" evidence="4">
    <location>
        <begin position="542"/>
        <end position="612"/>
    </location>
</feature>
<dbReference type="Gene3D" id="3.40.50.12780">
    <property type="entry name" value="N-terminal domain of ligase-like"/>
    <property type="match status" value="1"/>
</dbReference>
<evidence type="ECO:0000259" key="4">
    <source>
        <dbReference type="Pfam" id="PF13193"/>
    </source>
</evidence>
<feature type="domain" description="AMP-dependent synthetase/ligase" evidence="3">
    <location>
        <begin position="133"/>
        <end position="481"/>
    </location>
</feature>
<dbReference type="InterPro" id="IPR000873">
    <property type="entry name" value="AMP-dep_synth/lig_dom"/>
</dbReference>
<dbReference type="AlphaFoldDB" id="A0AAW9SQS2"/>
<dbReference type="EMBL" id="JBDNCH010000004">
    <property type="protein sequence ID" value="MEN9063403.1"/>
    <property type="molecule type" value="Genomic_DNA"/>
</dbReference>
<dbReference type="InterPro" id="IPR001753">
    <property type="entry name" value="Enoyl-CoA_hydra/iso"/>
</dbReference>
<reference evidence="5 6" key="1">
    <citation type="submission" date="2024-05" db="EMBL/GenBank/DDBJ databases">
        <title>Genome sequence of Ponticoccus litoralis KCCM 90028.</title>
        <authorList>
            <person name="Kim J.M."/>
            <person name="Lee J.K."/>
            <person name="Choi B.J."/>
            <person name="Bayburt H."/>
            <person name="Baek J.H."/>
            <person name="Jeon C.O."/>
        </authorList>
    </citation>
    <scope>NUCLEOTIDE SEQUENCE [LARGE SCALE GENOMIC DNA]</scope>
    <source>
        <strain evidence="5 6">KCCM 90028</strain>
    </source>
</reference>
<name>A0AAW9SQS2_9RHOB</name>
<proteinExistence type="inferred from homology"/>
<evidence type="ECO:0000259" key="3">
    <source>
        <dbReference type="Pfam" id="PF00501"/>
    </source>
</evidence>
<accession>A0AAW9SQS2</accession>
<dbReference type="InterPro" id="IPR045851">
    <property type="entry name" value="AMP-bd_C_sf"/>
</dbReference>
<dbReference type="InterPro" id="IPR020845">
    <property type="entry name" value="AMP-binding_CS"/>
</dbReference>
<dbReference type="InterPro" id="IPR042099">
    <property type="entry name" value="ANL_N_sf"/>
</dbReference>
<dbReference type="Pfam" id="PF00501">
    <property type="entry name" value="AMP-binding"/>
    <property type="match status" value="1"/>
</dbReference>